<dbReference type="SMART" id="SM00052">
    <property type="entry name" value="EAL"/>
    <property type="match status" value="1"/>
</dbReference>
<comment type="caution">
    <text evidence="3">The sequence shown here is derived from an EMBL/GenBank/DDBJ whole genome shotgun (WGS) entry which is preliminary data.</text>
</comment>
<protein>
    <submittedName>
        <fullName evidence="3">EAL domain-containing protein</fullName>
    </submittedName>
</protein>
<dbReference type="PANTHER" id="PTHR33121">
    <property type="entry name" value="CYCLIC DI-GMP PHOSPHODIESTERASE PDEF"/>
    <property type="match status" value="1"/>
</dbReference>
<dbReference type="Gene3D" id="3.20.20.450">
    <property type="entry name" value="EAL domain"/>
    <property type="match status" value="1"/>
</dbReference>
<dbReference type="SUPFAM" id="SSF53850">
    <property type="entry name" value="Periplasmic binding protein-like II"/>
    <property type="match status" value="1"/>
</dbReference>
<dbReference type="InterPro" id="IPR043128">
    <property type="entry name" value="Rev_trsase/Diguanyl_cyclase"/>
</dbReference>
<dbReference type="Pfam" id="PF00563">
    <property type="entry name" value="EAL"/>
    <property type="match status" value="1"/>
</dbReference>
<dbReference type="Gene3D" id="3.40.190.10">
    <property type="entry name" value="Periplasmic binding protein-like II"/>
    <property type="match status" value="2"/>
</dbReference>
<reference evidence="3" key="1">
    <citation type="submission" date="2019-04" db="EMBL/GenBank/DDBJ databases">
        <title>Evolution of Biomass-Degrading Anaerobic Consortia Revealed by Metagenomics.</title>
        <authorList>
            <person name="Peng X."/>
        </authorList>
    </citation>
    <scope>NUCLEOTIDE SEQUENCE</scope>
    <source>
        <strain evidence="3">SIG240</strain>
    </source>
</reference>
<proteinExistence type="predicted"/>
<keyword evidence="1" id="KW-1133">Transmembrane helix</keyword>
<name>A0A927WJ79_SELRU</name>
<feature type="domain" description="EAL" evidence="2">
    <location>
        <begin position="624"/>
        <end position="881"/>
    </location>
</feature>
<dbReference type="InterPro" id="IPR001638">
    <property type="entry name" value="Solute-binding_3/MltF_N"/>
</dbReference>
<dbReference type="InterPro" id="IPR001633">
    <property type="entry name" value="EAL_dom"/>
</dbReference>
<evidence type="ECO:0000313" key="3">
    <source>
        <dbReference type="EMBL" id="MBE6092891.1"/>
    </source>
</evidence>
<evidence type="ECO:0000256" key="1">
    <source>
        <dbReference type="SAM" id="Phobius"/>
    </source>
</evidence>
<keyword evidence="1" id="KW-0812">Transmembrane</keyword>
<dbReference type="Proteomes" id="UP000761380">
    <property type="component" value="Unassembled WGS sequence"/>
</dbReference>
<dbReference type="InterPro" id="IPR035919">
    <property type="entry name" value="EAL_sf"/>
</dbReference>
<accession>A0A927WJ79</accession>
<dbReference type="Gene3D" id="3.30.70.270">
    <property type="match status" value="1"/>
</dbReference>
<dbReference type="GO" id="GO:0071111">
    <property type="term" value="F:cyclic-guanylate-specific phosphodiesterase activity"/>
    <property type="evidence" value="ECO:0007669"/>
    <property type="project" value="InterPro"/>
</dbReference>
<dbReference type="AlphaFoldDB" id="A0A927WJ79"/>
<dbReference type="PROSITE" id="PS50883">
    <property type="entry name" value="EAL"/>
    <property type="match status" value="1"/>
</dbReference>
<gene>
    <name evidence="3" type="ORF">E7201_06980</name>
</gene>
<keyword evidence="1" id="KW-0472">Membrane</keyword>
<feature type="transmembrane region" description="Helical" evidence="1">
    <location>
        <begin position="416"/>
        <end position="437"/>
    </location>
</feature>
<dbReference type="Pfam" id="PF00497">
    <property type="entry name" value="SBP_bac_3"/>
    <property type="match status" value="1"/>
</dbReference>
<dbReference type="PANTHER" id="PTHR33121:SF70">
    <property type="entry name" value="SIGNALING PROTEIN YKOW"/>
    <property type="match status" value="1"/>
</dbReference>
<sequence>MSFWLRLLIIATLAWTQFTAAGLCADFLRPTLRIGFTDKEGEIWQDSRLLYHGAAYEYSETISTYMSMKNSYTNGTMEENLLRLKAGSIDLIMIPDGDFITGYTEPAPADQPPGTISVALGKGIGWLLADENRPELVERLRTAVASINEVNSFYQSDLQEKYHTTGTKLILTAEEKNYLEANPVVHIMVSPKQPPYTYLEDGQPQGIIAHIIKRIEDDLGITLAIAPESTHQNMMDSLTNGEIDMVMDFYTDYNWARAHNADLTIPYLKLNYIAVQRKDKALPEKPIVACARAHFYSQIHVERAYPAEQLRYYDDVADCMEAVNNGEADITFVKSITAQSDIYQGNYYNLYTNGNVVFSHSVSMAVSNHANPILIRILNKEIAHIPPQDISSIINSEVYNVRAKDTLQALIYRNPVAALCLLGGTLLVIIFALLYVLRMHREHDNELWRQANMVKGLDIYNLHWFNQQLPRVIAANKEAQESGELFVLVISAQRIAFLKELYGVKVFAEAIKNIINEIHGKLPWILLHGLSAEITHAYLLCQKPKGYTLKQAAERIEKSAHVIDINGVPTSFTYYIGICPVPRHGEIDAEILMDNAMMARNEIISQNQSIGLFNTFMHDEMLKHQQIELYMEKALENEEFEIYLQAKYDMNLCAICGAEALIRWQSPEMGFLTPNHFIHIFERNGFILKLDYYVLKKISAALQDRLKKKLPVVPISVNQSGLHISERGYLANMQAIAEQYKLPRKLVELELTETTFIDLTSKTEKEDALHITRRLKSMGYALSMDDFCTGYSSIAMLRTMPMDVMKIDRSMLLSAETSERALIIFKQVIELGKRLNMTVLVEGIETDAQSRLTQAAGCHIAQGFLFAQPIPMEKFFEGLDK</sequence>
<dbReference type="CDD" id="cd01948">
    <property type="entry name" value="EAL"/>
    <property type="match status" value="1"/>
</dbReference>
<organism evidence="3 4">
    <name type="scientific">Selenomonas ruminantium</name>
    <dbReference type="NCBI Taxonomy" id="971"/>
    <lineage>
        <taxon>Bacteria</taxon>
        <taxon>Bacillati</taxon>
        <taxon>Bacillota</taxon>
        <taxon>Negativicutes</taxon>
        <taxon>Selenomonadales</taxon>
        <taxon>Selenomonadaceae</taxon>
        <taxon>Selenomonas</taxon>
    </lineage>
</organism>
<dbReference type="SUPFAM" id="SSF141868">
    <property type="entry name" value="EAL domain-like"/>
    <property type="match status" value="1"/>
</dbReference>
<dbReference type="SMART" id="SM00062">
    <property type="entry name" value="PBPb"/>
    <property type="match status" value="1"/>
</dbReference>
<dbReference type="InterPro" id="IPR050706">
    <property type="entry name" value="Cyclic-di-GMP_PDE-like"/>
</dbReference>
<evidence type="ECO:0000313" key="4">
    <source>
        <dbReference type="Proteomes" id="UP000761380"/>
    </source>
</evidence>
<evidence type="ECO:0000259" key="2">
    <source>
        <dbReference type="PROSITE" id="PS50883"/>
    </source>
</evidence>
<dbReference type="EMBL" id="SVBY01000043">
    <property type="protein sequence ID" value="MBE6092891.1"/>
    <property type="molecule type" value="Genomic_DNA"/>
</dbReference>